<keyword evidence="4" id="KW-0804">Transcription</keyword>
<feature type="domain" description="HTH lysR-type" evidence="5">
    <location>
        <begin position="1"/>
        <end position="58"/>
    </location>
</feature>
<comment type="similarity">
    <text evidence="1">Belongs to the LysR transcriptional regulatory family.</text>
</comment>
<dbReference type="InterPro" id="IPR036390">
    <property type="entry name" value="WH_DNA-bd_sf"/>
</dbReference>
<dbReference type="InterPro" id="IPR058163">
    <property type="entry name" value="LysR-type_TF_proteobact-type"/>
</dbReference>
<dbReference type="RefSeq" id="WP_353109012.1">
    <property type="nucleotide sequence ID" value="NZ_APND01000001.1"/>
</dbReference>
<dbReference type="InterPro" id="IPR000847">
    <property type="entry name" value="LysR_HTH_N"/>
</dbReference>
<evidence type="ECO:0000313" key="6">
    <source>
        <dbReference type="EMBL" id="MES1928129.1"/>
    </source>
</evidence>
<evidence type="ECO:0000256" key="1">
    <source>
        <dbReference type="ARBA" id="ARBA00009437"/>
    </source>
</evidence>
<protein>
    <submittedName>
        <fullName evidence="6">LysR family transcriptional regulator</fullName>
    </submittedName>
</protein>
<name>A0ABV2AWU9_9GAMM</name>
<proteinExistence type="inferred from homology"/>
<dbReference type="InterPro" id="IPR005119">
    <property type="entry name" value="LysR_subst-bd"/>
</dbReference>
<dbReference type="Gene3D" id="3.40.190.290">
    <property type="match status" value="1"/>
</dbReference>
<dbReference type="Gene3D" id="1.10.10.10">
    <property type="entry name" value="Winged helix-like DNA-binding domain superfamily/Winged helix DNA-binding domain"/>
    <property type="match status" value="1"/>
</dbReference>
<dbReference type="Pfam" id="PF03466">
    <property type="entry name" value="LysR_substrate"/>
    <property type="match status" value="1"/>
</dbReference>
<keyword evidence="3" id="KW-0238">DNA-binding</keyword>
<dbReference type="EMBL" id="APND01000001">
    <property type="protein sequence ID" value="MES1928129.1"/>
    <property type="molecule type" value="Genomic_DNA"/>
</dbReference>
<accession>A0ABV2AWU9</accession>
<dbReference type="InterPro" id="IPR036388">
    <property type="entry name" value="WH-like_DNA-bd_sf"/>
</dbReference>
<organism evidence="6 7">
    <name type="scientific">Salinisphaera dokdonensis CL-ES53</name>
    <dbReference type="NCBI Taxonomy" id="1304272"/>
    <lineage>
        <taxon>Bacteria</taxon>
        <taxon>Pseudomonadati</taxon>
        <taxon>Pseudomonadota</taxon>
        <taxon>Gammaproteobacteria</taxon>
        <taxon>Salinisphaerales</taxon>
        <taxon>Salinisphaeraceae</taxon>
        <taxon>Salinisphaera</taxon>
    </lineage>
</organism>
<evidence type="ECO:0000256" key="4">
    <source>
        <dbReference type="ARBA" id="ARBA00023163"/>
    </source>
</evidence>
<sequence>MDILSLRLFLRVAHLSGVSAAARDLSLSPATASARLAKLEETVGARLFNRTTRAVSLTTDGAAFLPYAQHTIETIEAGLGAVSGKGEEAQGLLRMTMPGSFGRMHIVPALAAFQDRHPRVSLDLRLSDEVLDVVEGAYDLVIRNAPLADSSLAVRQLAPDRRLLVASPGYLVQHGTPVTPEELIEHRCITFPGGGQWKFVNGQSIRVPRSFVVNDGEAMRNMIENGLCVGVKSVWNAYESLRSGRLVQVLPDYPLITTSSISALYPRNRIVAPKVRAMIDFLVEQFAPVPPWER</sequence>
<dbReference type="CDD" id="cd08422">
    <property type="entry name" value="PBP2_CrgA_like"/>
    <property type="match status" value="1"/>
</dbReference>
<keyword evidence="7" id="KW-1185">Reference proteome</keyword>
<comment type="caution">
    <text evidence="6">The sequence shown here is derived from an EMBL/GenBank/DDBJ whole genome shotgun (WGS) entry which is preliminary data.</text>
</comment>
<dbReference type="PANTHER" id="PTHR30537:SF5">
    <property type="entry name" value="HTH-TYPE TRANSCRIPTIONAL ACTIVATOR TTDR-RELATED"/>
    <property type="match status" value="1"/>
</dbReference>
<dbReference type="SUPFAM" id="SSF46785">
    <property type="entry name" value="Winged helix' DNA-binding domain"/>
    <property type="match status" value="1"/>
</dbReference>
<evidence type="ECO:0000256" key="3">
    <source>
        <dbReference type="ARBA" id="ARBA00023125"/>
    </source>
</evidence>
<gene>
    <name evidence="6" type="ORF">SADO_02700</name>
</gene>
<reference evidence="6 7" key="1">
    <citation type="submission" date="2013-03" db="EMBL/GenBank/DDBJ databases">
        <title>Salinisphaera dokdonensis CL-ES53 Genome Sequencing.</title>
        <authorList>
            <person name="Li C."/>
            <person name="Lai Q."/>
            <person name="Shao Z."/>
        </authorList>
    </citation>
    <scope>NUCLEOTIDE SEQUENCE [LARGE SCALE GENOMIC DNA]</scope>
    <source>
        <strain evidence="6 7">CL-ES53</strain>
    </source>
</reference>
<dbReference type="Proteomes" id="UP001460888">
    <property type="component" value="Unassembled WGS sequence"/>
</dbReference>
<evidence type="ECO:0000259" key="5">
    <source>
        <dbReference type="PROSITE" id="PS50931"/>
    </source>
</evidence>
<dbReference type="PROSITE" id="PS50931">
    <property type="entry name" value="HTH_LYSR"/>
    <property type="match status" value="1"/>
</dbReference>
<keyword evidence="2" id="KW-0805">Transcription regulation</keyword>
<dbReference type="SUPFAM" id="SSF53850">
    <property type="entry name" value="Periplasmic binding protein-like II"/>
    <property type="match status" value="1"/>
</dbReference>
<dbReference type="PANTHER" id="PTHR30537">
    <property type="entry name" value="HTH-TYPE TRANSCRIPTIONAL REGULATOR"/>
    <property type="match status" value="1"/>
</dbReference>
<evidence type="ECO:0000256" key="2">
    <source>
        <dbReference type="ARBA" id="ARBA00023015"/>
    </source>
</evidence>
<evidence type="ECO:0000313" key="7">
    <source>
        <dbReference type="Proteomes" id="UP001460888"/>
    </source>
</evidence>
<dbReference type="Pfam" id="PF00126">
    <property type="entry name" value="HTH_1"/>
    <property type="match status" value="1"/>
</dbReference>